<dbReference type="KEGG" id="haad:MW046_12160"/>
<evidence type="ECO:0000313" key="6">
    <source>
        <dbReference type="Proteomes" id="UP000831768"/>
    </source>
</evidence>
<dbReference type="GO" id="GO:0005576">
    <property type="term" value="C:extracellular region"/>
    <property type="evidence" value="ECO:0007669"/>
    <property type="project" value="UniProtKB-SubCell"/>
</dbReference>
<dbReference type="GO" id="GO:0005975">
    <property type="term" value="P:carbohydrate metabolic process"/>
    <property type="evidence" value="ECO:0007669"/>
    <property type="project" value="InterPro"/>
</dbReference>
<dbReference type="PROSITE" id="PS51318">
    <property type="entry name" value="TAT"/>
    <property type="match status" value="1"/>
</dbReference>
<dbReference type="Pfam" id="PF01522">
    <property type="entry name" value="Polysacc_deac_1"/>
    <property type="match status" value="1"/>
</dbReference>
<dbReference type="CDD" id="cd10970">
    <property type="entry name" value="CE4_DAC_u1_6s"/>
    <property type="match status" value="1"/>
</dbReference>
<feature type="compositionally biased region" description="Gly residues" evidence="3">
    <location>
        <begin position="56"/>
        <end position="65"/>
    </location>
</feature>
<dbReference type="RefSeq" id="WP_247993372.1">
    <property type="nucleotide sequence ID" value="NZ_CP096019.1"/>
</dbReference>
<dbReference type="PANTHER" id="PTHR34216">
    <property type="match status" value="1"/>
</dbReference>
<dbReference type="GeneID" id="71928813"/>
<dbReference type="Proteomes" id="UP000831768">
    <property type="component" value="Chromosome"/>
</dbReference>
<proteinExistence type="predicted"/>
<dbReference type="InterPro" id="IPR051398">
    <property type="entry name" value="Polysacch_Deacetylase"/>
</dbReference>
<sequence>MGKESTRRAFLTTVGAAGVVSLAGCSSLPGGGGGNEPADPGGTNNSTSNTTTTTTNGGGGNGGNNAPGQSVVDFSNVQDWQPAAGKLSTTTDDVFQGDQSVVLEPKGENVAKITKTFFSDSGGESALDLSKHDLSLAAKIKKPNLKLQDSRMKIAVNVIAPAESAMVTAIRQFPRELDQWVRFDLGYTDKNGNPKLGNVTKIEIQVGPRQDGKKFKVLVDDLRKVPKANKGKVMLQFDDGFYTTYENAFPMLQERGWPGSAAIIPDAVNGENYVTDQQMREMSKAGWDIIGHYGKALSTINDEGQKQALQQVKQYLKVQGFKQGAKHFVLPNHRLNNAALKNIDEMFETAYLQGGSPNNAKAPSNPSFISRINGESIRGARRIIDMADEFNQLAVLYFHEIGDGDGWLPKADFQKILDHIEKKDVDVITPTQLINNK</sequence>
<dbReference type="GO" id="GO:0016810">
    <property type="term" value="F:hydrolase activity, acting on carbon-nitrogen (but not peptide) bonds"/>
    <property type="evidence" value="ECO:0007669"/>
    <property type="project" value="InterPro"/>
</dbReference>
<dbReference type="InterPro" id="IPR006311">
    <property type="entry name" value="TAT_signal"/>
</dbReference>
<dbReference type="AlphaFoldDB" id="A0A8U0A0M5"/>
<dbReference type="SUPFAM" id="SSF88713">
    <property type="entry name" value="Glycoside hydrolase/deacetylase"/>
    <property type="match status" value="1"/>
</dbReference>
<dbReference type="InterPro" id="IPR002509">
    <property type="entry name" value="NODB_dom"/>
</dbReference>
<dbReference type="Gene3D" id="3.20.20.370">
    <property type="entry name" value="Glycoside hydrolase/deacetylase"/>
    <property type="match status" value="1"/>
</dbReference>
<gene>
    <name evidence="5" type="ORF">MW046_12160</name>
</gene>
<dbReference type="EMBL" id="CP096019">
    <property type="protein sequence ID" value="UPM42701.1"/>
    <property type="molecule type" value="Genomic_DNA"/>
</dbReference>
<evidence type="ECO:0000256" key="2">
    <source>
        <dbReference type="ARBA" id="ARBA00022729"/>
    </source>
</evidence>
<keyword evidence="6" id="KW-1185">Reference proteome</keyword>
<dbReference type="PROSITE" id="PS51257">
    <property type="entry name" value="PROKAR_LIPOPROTEIN"/>
    <property type="match status" value="1"/>
</dbReference>
<evidence type="ECO:0000259" key="4">
    <source>
        <dbReference type="Pfam" id="PF01522"/>
    </source>
</evidence>
<evidence type="ECO:0000256" key="3">
    <source>
        <dbReference type="SAM" id="MobiDB-lite"/>
    </source>
</evidence>
<evidence type="ECO:0000256" key="1">
    <source>
        <dbReference type="ARBA" id="ARBA00004613"/>
    </source>
</evidence>
<protein>
    <submittedName>
        <fullName evidence="5">Polysaccharide deacetylase family protein</fullName>
    </submittedName>
</protein>
<accession>A0A8U0A0M5</accession>
<organism evidence="5 6">
    <name type="scientific">Halocatena salina</name>
    <dbReference type="NCBI Taxonomy" id="2934340"/>
    <lineage>
        <taxon>Archaea</taxon>
        <taxon>Methanobacteriati</taxon>
        <taxon>Methanobacteriota</taxon>
        <taxon>Stenosarchaea group</taxon>
        <taxon>Halobacteria</taxon>
        <taxon>Halobacteriales</taxon>
        <taxon>Natronomonadaceae</taxon>
        <taxon>Halocatena</taxon>
    </lineage>
</organism>
<dbReference type="PANTHER" id="PTHR34216:SF3">
    <property type="entry name" value="POLY-BETA-1,6-N-ACETYL-D-GLUCOSAMINE N-DEACETYLASE"/>
    <property type="match status" value="1"/>
</dbReference>
<feature type="compositionally biased region" description="Low complexity" evidence="3">
    <location>
        <begin position="36"/>
        <end position="55"/>
    </location>
</feature>
<name>A0A8U0A0M5_9EURY</name>
<comment type="subcellular location">
    <subcellularLocation>
        <location evidence="1">Secreted</location>
    </subcellularLocation>
</comment>
<evidence type="ECO:0000313" key="5">
    <source>
        <dbReference type="EMBL" id="UPM42701.1"/>
    </source>
</evidence>
<feature type="domain" description="NodB homology" evidence="4">
    <location>
        <begin position="228"/>
        <end position="342"/>
    </location>
</feature>
<feature type="region of interest" description="Disordered" evidence="3">
    <location>
        <begin position="30"/>
        <end position="70"/>
    </location>
</feature>
<keyword evidence="2" id="KW-0732">Signal</keyword>
<dbReference type="InterPro" id="IPR011330">
    <property type="entry name" value="Glyco_hydro/deAcase_b/a-brl"/>
</dbReference>
<reference evidence="5" key="1">
    <citation type="submission" date="2022-04" db="EMBL/GenBank/DDBJ databases">
        <title>Halocatena sp. nov., isolated from a salt lake.</title>
        <authorList>
            <person name="Cui H.-L."/>
        </authorList>
    </citation>
    <scope>NUCLEOTIDE SEQUENCE</scope>
    <source>
        <strain evidence="5">AD-1</strain>
    </source>
</reference>